<organism evidence="2 3">
    <name type="scientific">Glarea lozoyensis (strain ATCC 20868 / MF5171)</name>
    <dbReference type="NCBI Taxonomy" id="1116229"/>
    <lineage>
        <taxon>Eukaryota</taxon>
        <taxon>Fungi</taxon>
        <taxon>Dikarya</taxon>
        <taxon>Ascomycota</taxon>
        <taxon>Pezizomycotina</taxon>
        <taxon>Leotiomycetes</taxon>
        <taxon>Helotiales</taxon>
        <taxon>Helotiaceae</taxon>
        <taxon>Glarea</taxon>
    </lineage>
</organism>
<evidence type="ECO:0000313" key="2">
    <source>
        <dbReference type="EMBL" id="EPE35494.1"/>
    </source>
</evidence>
<feature type="region of interest" description="Disordered" evidence="1">
    <location>
        <begin position="83"/>
        <end position="122"/>
    </location>
</feature>
<dbReference type="HOGENOM" id="CLU_503469_0_0_1"/>
<feature type="region of interest" description="Disordered" evidence="1">
    <location>
        <begin position="459"/>
        <end position="541"/>
    </location>
</feature>
<evidence type="ECO:0000313" key="3">
    <source>
        <dbReference type="Proteomes" id="UP000016922"/>
    </source>
</evidence>
<feature type="compositionally biased region" description="Acidic residues" evidence="1">
    <location>
        <begin position="110"/>
        <end position="122"/>
    </location>
</feature>
<dbReference type="GeneID" id="19470235"/>
<sequence length="541" mass="61814">MPLSHTGFTDSINMLNLGESIDHRVMEPTTVSGSYIERFPIEIRHRIYDFILALNNKSEVKEMMDEFMAAKNNEDALMEYEDDQMENEDDQMDSEDDQMDNDDSSAKSSEEDESDGESATEAEIEEAINIWRIRTQRKKPGVFRFTLKNSRGDLMDGVHLTYERVAISSETNFFSQPIMLVSKKISIEILTLVAPTRMFYAVDPRELDLFAQKLNDYYNVLGPTALQLQTPFLPLSFEVNMDPGHRLLDNEWSTCVGAHGYGLLWHFEQWFVALEKLRLNERILLTFTKIWRDFRTLRRLSIKYELSTNKAVLCRFDPQDTPYADWEFCCRQTEAAVANTTHPSSFNLSQKEVSRLEEHGCRGFFRRLGKPYHWELYDRYDHITSETSYDDGSRFEIFTCQEASHARIEGLAFRANLNITVLGTSPSFLSICATIRELWSCFSSLAFILWRSSQERIKDADSGPEEWSEEEGGLSEGHEDDEEGSVKAAGEKGNSVSDKEGDVNNGDVGEDEAEDEMDDSSVLAAPVDKGHGARSSPETFL</sequence>
<dbReference type="Proteomes" id="UP000016922">
    <property type="component" value="Unassembled WGS sequence"/>
</dbReference>
<gene>
    <name evidence="2" type="ORF">GLAREA_11193</name>
</gene>
<feature type="compositionally biased region" description="Acidic residues" evidence="1">
    <location>
        <begin position="508"/>
        <end position="519"/>
    </location>
</feature>
<feature type="compositionally biased region" description="Acidic residues" evidence="1">
    <location>
        <begin position="83"/>
        <end position="103"/>
    </location>
</feature>
<dbReference type="AlphaFoldDB" id="S3DEF1"/>
<keyword evidence="3" id="KW-1185">Reference proteome</keyword>
<dbReference type="RefSeq" id="XP_008077573.1">
    <property type="nucleotide sequence ID" value="XM_008079382.1"/>
</dbReference>
<accession>S3DEF1</accession>
<evidence type="ECO:0000256" key="1">
    <source>
        <dbReference type="SAM" id="MobiDB-lite"/>
    </source>
</evidence>
<name>S3DEF1_GLAL2</name>
<proteinExistence type="predicted"/>
<feature type="compositionally biased region" description="Acidic residues" evidence="1">
    <location>
        <begin position="462"/>
        <end position="483"/>
    </location>
</feature>
<protein>
    <submittedName>
        <fullName evidence="2">Uncharacterized protein</fullName>
    </submittedName>
</protein>
<reference evidence="2 3" key="1">
    <citation type="journal article" date="2013" name="BMC Genomics">
        <title>Genomics-driven discovery of the pneumocandin biosynthetic gene cluster in the fungus Glarea lozoyensis.</title>
        <authorList>
            <person name="Chen L."/>
            <person name="Yue Q."/>
            <person name="Zhang X."/>
            <person name="Xiang M."/>
            <person name="Wang C."/>
            <person name="Li S."/>
            <person name="Che Y."/>
            <person name="Ortiz-Lopez F.J."/>
            <person name="Bills G.F."/>
            <person name="Liu X."/>
            <person name="An Z."/>
        </authorList>
    </citation>
    <scope>NUCLEOTIDE SEQUENCE [LARGE SCALE GENOMIC DNA]</scope>
    <source>
        <strain evidence="3">ATCC 20868 / MF5171</strain>
    </source>
</reference>
<dbReference type="KEGG" id="glz:GLAREA_11193"/>
<dbReference type="EMBL" id="KE145354">
    <property type="protein sequence ID" value="EPE35494.1"/>
    <property type="molecule type" value="Genomic_DNA"/>
</dbReference>